<dbReference type="RefSeq" id="WP_058279887.1">
    <property type="nucleotide sequence ID" value="NZ_CYUD01000001.1"/>
</dbReference>
<evidence type="ECO:0008006" key="3">
    <source>
        <dbReference type="Google" id="ProtNLM"/>
    </source>
</evidence>
<evidence type="ECO:0000313" key="1">
    <source>
        <dbReference type="EMBL" id="CUJ82943.1"/>
    </source>
</evidence>
<reference evidence="2" key="1">
    <citation type="submission" date="2015-09" db="EMBL/GenBank/DDBJ databases">
        <authorList>
            <person name="Rodrigo-Torres L."/>
            <person name="Arahal D.R."/>
        </authorList>
    </citation>
    <scope>NUCLEOTIDE SEQUENCE [LARGE SCALE GENOMIC DNA]</scope>
    <source>
        <strain evidence="2">CECT 5091</strain>
    </source>
</reference>
<sequence>MMIARWTCEAKFGMKSETLALHKEWAEQIGSQTDIDMSKSRIVTGSVGAKEAIIQDEFEIDNLAELDAFFNKIASIKMHADWGKKMGEVIVSGSTYWEVFRVVE</sequence>
<keyword evidence="2" id="KW-1185">Reference proteome</keyword>
<name>A0A0P1I0G0_9RHOB</name>
<evidence type="ECO:0000313" key="2">
    <source>
        <dbReference type="Proteomes" id="UP000051260"/>
    </source>
</evidence>
<protein>
    <recommendedName>
        <fullName evidence="3">EthD protein</fullName>
    </recommendedName>
</protein>
<organism evidence="1 2">
    <name type="scientific">Ruegeria denitrificans</name>
    <dbReference type="NCBI Taxonomy" id="1715692"/>
    <lineage>
        <taxon>Bacteria</taxon>
        <taxon>Pseudomonadati</taxon>
        <taxon>Pseudomonadota</taxon>
        <taxon>Alphaproteobacteria</taxon>
        <taxon>Rhodobacterales</taxon>
        <taxon>Roseobacteraceae</taxon>
        <taxon>Ruegeria</taxon>
    </lineage>
</organism>
<gene>
    <name evidence="1" type="ORF">RUE5091_00050</name>
</gene>
<proteinExistence type="predicted"/>
<dbReference type="OrthoDB" id="7860011at2"/>
<dbReference type="AlphaFoldDB" id="A0A0P1I0G0"/>
<dbReference type="EMBL" id="CYUD01000001">
    <property type="protein sequence ID" value="CUJ82943.1"/>
    <property type="molecule type" value="Genomic_DNA"/>
</dbReference>
<accession>A0A0P1I0G0</accession>
<dbReference type="Proteomes" id="UP000051260">
    <property type="component" value="Unassembled WGS sequence"/>
</dbReference>